<gene>
    <name evidence="3" type="ORF">PSFLO_02482</name>
</gene>
<feature type="coiled-coil region" evidence="1">
    <location>
        <begin position="880"/>
        <end position="921"/>
    </location>
</feature>
<accession>A0A5C3EYV2</accession>
<feature type="compositionally biased region" description="Basic and acidic residues" evidence="2">
    <location>
        <begin position="368"/>
        <end position="378"/>
    </location>
</feature>
<sequence>MLGFLRSTSSSSLNGSASAAAAASADPDSSASLDLSLGASSSGDVDDRSDNDDDNDDDDDGDADGDADDQGDLSLPSEDGDLSAFASHATVSKSSSHGSLPRSPPSASNSLTPGGVLGAVRDQHPNLSVFRPSFTDRLASPRTDSPSQAAGPASASRLPASLSSSASSATSPATSSRGSLPDSDLPSVKALQSKQVFMLKPKKRRPASPPEASTEVSSGTTTASSGFLIQAVDRIRAEARPATPLGSGGSPSLARTPDASVRGILRLPRTPGTGSSVRFGKRLYDDGDESAMSVSAEASPEQHRSPGTSNATETDQQRAARIEDEADVEWSLSVGSPQRRDTPGGHGNGASLTSSPHAQLSLSSLNDSPDHDQIRALRDLSTSTEGDDSSASFNDSSDSGSQINKSRLPSSSPTVRIPAPRAMPPSPLGRDASPFMEGPGRGMPSDALDGNDRHESSESRLTGLSAAFDDQTNEASNLFDLSMDSMRRMDDTRSLANIDAVRTAGRALRSPRLGDVSPPLREPKSSLDSMPSSISYDSSEASFSESFLREAGAEMLAGLDFDYVESASTSSREAGAEAGEEAHAGEDQMAAAAPEEGSHDIHPADEDMPLETPRPTRFAQQLKEAQDDSLPTLLPLEEATNAEAEAEAVDSETEPAVVTIATLEQDEADDENLSREQQLVDSPAAQRDTAPHDAESPMSSSPHKHSDFSLPNTTPSQPSIEAAPISPAKDGGAPRMPSPETPASAARVEALSRLTPGNLSIATTAAEWATPQWTGPTSVRHSANGSEDSVDRSLSSSAIASSPTREKLARKIGELGSRSPSAGQMVLRPGRLTNDGTCSTHDQRESAADSATSDLEEIVAVIQQLDQAHTEHGSYLVSRVQQAESKFSLLSQALKQETRDKERIARENDVARSKIQLLQETVDTILREHEVTKQQNQAKDDEVEKLVLKLNSQLERRQRDKDWQVRCEELQRQLDEETRARAVERQDWEVRLSCAHRSQGTPADANAASGPTTGTMDHEERQRLIQEVREQTRDSCRRDFEIRSEIAQRQSQQDFERLQAALEAAKLQTSASDLEAERQQWQLQHHEEAAAQAQATEGMRLELEALREDLHRESDRHAERVSHLEDQLHEARQEVQELEQQVSTSKDGQTKADDRAVALESELQIRATELHECQQELLQANRNYALVQAELDGAQDALRQRDGELQSLHAELDESRAALDQSLDRKQSEVEAELEHLRADARASARAAEELRTENAQIEAMLEQANEQRKDDLEAIAKLRLSLDEAGREKEDVLVSLTELEEHHAQEQAKLREAQSHAQRLSEDKAKLLVQLREAEAIQDDRLRQLSSQLEMVSVELEASQAQLEANTRTSADHAALQEELVRLQARVSALEHEVADRGLTIVKLTKAKETLEDENTNYGIALSAKQLELSMLKRNARIALGEAASTPRADAATKQSGAVVSASRTTTAAGSSQRAVLGALSGNALASTGGLRLLNGAAKDGQLESTEEDAEPVEAMTLQKGPAALKGHRRRTLDPATVIGVGRLRPSRASVTSATASTPKQPAPPHGGSGGIMAPPSSTKPLSRRPSALKASAASSTGPSTSRKVSAATQARINRRQSMTASASNSQASSAASSRAASPVGSTASSRRSSISSQAAGSENEAPSRASASAAVRRRSLAPPPGNSTTRIGARPPQTLAAMPESIGPSVADLSLSLSELQNVSGDASAASKDPRAAGIHRRLSMLPAPPTGDDGTSTPRASRRGADLVSRAATASSTTPPMPERLLLPA</sequence>
<feature type="region of interest" description="Disordered" evidence="2">
    <location>
        <begin position="766"/>
        <end position="851"/>
    </location>
</feature>
<feature type="compositionally biased region" description="Polar residues" evidence="2">
    <location>
        <begin position="214"/>
        <end position="227"/>
    </location>
</feature>
<reference evidence="3 4" key="1">
    <citation type="submission" date="2018-03" db="EMBL/GenBank/DDBJ databases">
        <authorList>
            <person name="Guldener U."/>
        </authorList>
    </citation>
    <scope>NUCLEOTIDE SEQUENCE [LARGE SCALE GENOMIC DNA]</scope>
    <source>
        <strain evidence="3 4">DAOM196992</strain>
    </source>
</reference>
<feature type="coiled-coil region" evidence="1">
    <location>
        <begin position="960"/>
        <end position="987"/>
    </location>
</feature>
<feature type="compositionally biased region" description="Acidic residues" evidence="2">
    <location>
        <begin position="644"/>
        <end position="653"/>
    </location>
</feature>
<evidence type="ECO:0000313" key="4">
    <source>
        <dbReference type="Proteomes" id="UP000323386"/>
    </source>
</evidence>
<evidence type="ECO:0000256" key="1">
    <source>
        <dbReference type="SAM" id="Coils"/>
    </source>
</evidence>
<feature type="region of interest" description="Disordered" evidence="2">
    <location>
        <begin position="995"/>
        <end position="1021"/>
    </location>
</feature>
<feature type="region of interest" description="Disordered" evidence="2">
    <location>
        <begin position="1721"/>
        <end position="1788"/>
    </location>
</feature>
<feature type="compositionally biased region" description="Polar residues" evidence="2">
    <location>
        <begin position="305"/>
        <end position="314"/>
    </location>
</feature>
<feature type="region of interest" description="Disordered" evidence="2">
    <location>
        <begin position="1521"/>
        <end position="1701"/>
    </location>
</feature>
<feature type="region of interest" description="Disordered" evidence="2">
    <location>
        <begin position="1"/>
        <end position="474"/>
    </location>
</feature>
<feature type="compositionally biased region" description="Low complexity" evidence="2">
    <location>
        <begin position="9"/>
        <end position="43"/>
    </location>
</feature>
<name>A0A5C3EYV2_9BASI</name>
<feature type="compositionally biased region" description="Polar residues" evidence="2">
    <location>
        <begin position="709"/>
        <end position="719"/>
    </location>
</feature>
<feature type="compositionally biased region" description="Low complexity" evidence="2">
    <location>
        <begin position="566"/>
        <end position="577"/>
    </location>
</feature>
<organism evidence="3 4">
    <name type="scientific">Pseudozyma flocculosa</name>
    <dbReference type="NCBI Taxonomy" id="84751"/>
    <lineage>
        <taxon>Eukaryota</taxon>
        <taxon>Fungi</taxon>
        <taxon>Dikarya</taxon>
        <taxon>Basidiomycota</taxon>
        <taxon>Ustilaginomycotina</taxon>
        <taxon>Ustilaginomycetes</taxon>
        <taxon>Ustilaginales</taxon>
        <taxon>Ustilaginaceae</taxon>
        <taxon>Pseudozyma</taxon>
    </lineage>
</organism>
<feature type="compositionally biased region" description="Low complexity" evidence="2">
    <location>
        <begin position="145"/>
        <end position="179"/>
    </location>
</feature>
<dbReference type="EMBL" id="OOIP01000005">
    <property type="protein sequence ID" value="SPO37010.1"/>
    <property type="molecule type" value="Genomic_DNA"/>
</dbReference>
<feature type="compositionally biased region" description="Low complexity" evidence="2">
    <location>
        <begin position="1622"/>
        <end position="1672"/>
    </location>
</feature>
<dbReference type="Proteomes" id="UP000323386">
    <property type="component" value="Unassembled WGS sequence"/>
</dbReference>
<protein>
    <submittedName>
        <fullName evidence="3">Uncharacterized protein</fullName>
    </submittedName>
</protein>
<evidence type="ECO:0000313" key="3">
    <source>
        <dbReference type="EMBL" id="SPO37010.1"/>
    </source>
</evidence>
<dbReference type="OrthoDB" id="2593174at2759"/>
<feature type="region of interest" description="Disordered" evidence="2">
    <location>
        <begin position="566"/>
        <end position="751"/>
    </location>
</feature>
<proteinExistence type="predicted"/>
<feature type="region of interest" description="Disordered" evidence="2">
    <location>
        <begin position="505"/>
        <end position="543"/>
    </location>
</feature>
<feature type="compositionally biased region" description="Low complexity" evidence="2">
    <location>
        <begin position="389"/>
        <end position="401"/>
    </location>
</feature>
<feature type="compositionally biased region" description="Acidic residues" evidence="2">
    <location>
        <begin position="47"/>
        <end position="71"/>
    </location>
</feature>
<feature type="compositionally biased region" description="Polar residues" evidence="2">
    <location>
        <begin position="1138"/>
        <end position="1147"/>
    </location>
</feature>
<feature type="compositionally biased region" description="Low complexity" evidence="2">
    <location>
        <begin position="792"/>
        <end position="802"/>
    </location>
</feature>
<feature type="compositionally biased region" description="Polar residues" evidence="2">
    <location>
        <begin position="402"/>
        <end position="414"/>
    </location>
</feature>
<keyword evidence="4" id="KW-1185">Reference proteome</keyword>
<feature type="compositionally biased region" description="Basic and acidic residues" evidence="2">
    <location>
        <begin position="804"/>
        <end position="813"/>
    </location>
</feature>
<feature type="compositionally biased region" description="Low complexity" evidence="2">
    <location>
        <begin position="1550"/>
        <end position="1559"/>
    </location>
</feature>
<evidence type="ECO:0000256" key="2">
    <source>
        <dbReference type="SAM" id="MobiDB-lite"/>
    </source>
</evidence>
<feature type="compositionally biased region" description="Polar residues" evidence="2">
    <location>
        <begin position="89"/>
        <end position="98"/>
    </location>
</feature>
<feature type="compositionally biased region" description="Basic and acidic residues" evidence="2">
    <location>
        <begin position="596"/>
        <end position="605"/>
    </location>
</feature>
<keyword evidence="1" id="KW-0175">Coiled coil</keyword>
<feature type="compositionally biased region" description="Polar residues" evidence="2">
    <location>
        <begin position="1598"/>
        <end position="1621"/>
    </location>
</feature>
<feature type="compositionally biased region" description="Polar residues" evidence="2">
    <location>
        <begin position="771"/>
        <end position="785"/>
    </location>
</feature>
<feature type="compositionally biased region" description="Low complexity" evidence="2">
    <location>
        <begin position="526"/>
        <end position="543"/>
    </location>
</feature>
<feature type="compositionally biased region" description="Polar residues" evidence="2">
    <location>
        <begin position="350"/>
        <end position="367"/>
    </location>
</feature>
<feature type="region of interest" description="Disordered" evidence="2">
    <location>
        <begin position="1133"/>
        <end position="1152"/>
    </location>
</feature>